<keyword evidence="2" id="KW-0805">Transcription regulation</keyword>
<evidence type="ECO:0000256" key="4">
    <source>
        <dbReference type="ARBA" id="ARBA00023125"/>
    </source>
</evidence>
<keyword evidence="8" id="KW-1185">Reference proteome</keyword>
<comment type="caution">
    <text evidence="7">The sequence shown here is derived from an EMBL/GenBank/DDBJ whole genome shotgun (WGS) entry which is preliminary data.</text>
</comment>
<dbReference type="InterPro" id="IPR039425">
    <property type="entry name" value="RNA_pol_sigma-70-like"/>
</dbReference>
<dbReference type="SUPFAM" id="SSF88946">
    <property type="entry name" value="Sigma2 domain of RNA polymerase sigma factors"/>
    <property type="match status" value="1"/>
</dbReference>
<reference evidence="7 8" key="1">
    <citation type="submission" date="2017-03" db="EMBL/GenBank/DDBJ databases">
        <title>Genome sequence of Geothermobacter sp. EPR-M, Deep-Sea Iron Reducer.</title>
        <authorList>
            <person name="Tully B."/>
            <person name="Savalia P."/>
            <person name="Abuyen K."/>
            <person name="Baughan C."/>
            <person name="Romero E."/>
            <person name="Ronkowski C."/>
            <person name="Torres B."/>
            <person name="Tremblay J."/>
            <person name="Trujillo A."/>
            <person name="Tyler M."/>
            <person name="Perez-Rodriguez I."/>
            <person name="Amend J."/>
        </authorList>
    </citation>
    <scope>NUCLEOTIDE SEQUENCE [LARGE SCALE GENOMIC DNA]</scope>
    <source>
        <strain evidence="7 8">EPR-M</strain>
    </source>
</reference>
<dbReference type="AlphaFoldDB" id="A0A1X0YA63"/>
<sequence length="195" mass="22015">MVERSEQILLEQARAGDEESFARLVDTHAGRLINLGWRMTGSREQAEDLAQEAFLRLHRSLGSFRGDSSLSTWLYRTLSRLAIDHLRREKLKRKIFFFRGADSEQADPVDIAPDPGAGPGEALLAMETGQRVRRALQQLSPQQRAVFTLRHDEGLSLQEIADALQLSLGTVKAHLHRAVTSLREELHDLRERIGS</sequence>
<dbReference type="Pfam" id="PF04542">
    <property type="entry name" value="Sigma70_r2"/>
    <property type="match status" value="1"/>
</dbReference>
<dbReference type="NCBIfam" id="TIGR02937">
    <property type="entry name" value="sigma70-ECF"/>
    <property type="match status" value="1"/>
</dbReference>
<evidence type="ECO:0000259" key="6">
    <source>
        <dbReference type="SMART" id="SM00421"/>
    </source>
</evidence>
<protein>
    <submittedName>
        <fullName evidence="7">RNA polymerase subunit sigma</fullName>
    </submittedName>
</protein>
<dbReference type="RefSeq" id="WP_085009629.1">
    <property type="nucleotide sequence ID" value="NZ_NAAD01000004.1"/>
</dbReference>
<dbReference type="CDD" id="cd06171">
    <property type="entry name" value="Sigma70_r4"/>
    <property type="match status" value="1"/>
</dbReference>
<dbReference type="InterPro" id="IPR013324">
    <property type="entry name" value="RNA_pol_sigma_r3/r4-like"/>
</dbReference>
<evidence type="ECO:0000313" key="7">
    <source>
        <dbReference type="EMBL" id="ORJ62075.1"/>
    </source>
</evidence>
<dbReference type="STRING" id="1969733.B5V00_04810"/>
<dbReference type="Proteomes" id="UP000193136">
    <property type="component" value="Unassembled WGS sequence"/>
</dbReference>
<keyword evidence="5" id="KW-0804">Transcription</keyword>
<dbReference type="InterPro" id="IPR007627">
    <property type="entry name" value="RNA_pol_sigma70_r2"/>
</dbReference>
<evidence type="ECO:0000313" key="8">
    <source>
        <dbReference type="Proteomes" id="UP000193136"/>
    </source>
</evidence>
<organism evidence="7 8">
    <name type="scientific">Geothermobacter hydrogeniphilus</name>
    <dbReference type="NCBI Taxonomy" id="1969733"/>
    <lineage>
        <taxon>Bacteria</taxon>
        <taxon>Pseudomonadati</taxon>
        <taxon>Thermodesulfobacteriota</taxon>
        <taxon>Desulfuromonadia</taxon>
        <taxon>Desulfuromonadales</taxon>
        <taxon>Geothermobacteraceae</taxon>
        <taxon>Geothermobacter</taxon>
    </lineage>
</organism>
<dbReference type="InterPro" id="IPR000792">
    <property type="entry name" value="Tscrpt_reg_LuxR_C"/>
</dbReference>
<gene>
    <name evidence="7" type="ORF">B5V00_04810</name>
</gene>
<dbReference type="OrthoDB" id="8684701at2"/>
<name>A0A1X0YA63_9BACT</name>
<evidence type="ECO:0000256" key="2">
    <source>
        <dbReference type="ARBA" id="ARBA00023015"/>
    </source>
</evidence>
<dbReference type="InterPro" id="IPR013325">
    <property type="entry name" value="RNA_pol_sigma_r2"/>
</dbReference>
<dbReference type="EMBL" id="NAAD01000004">
    <property type="protein sequence ID" value="ORJ62075.1"/>
    <property type="molecule type" value="Genomic_DNA"/>
</dbReference>
<dbReference type="GO" id="GO:0003677">
    <property type="term" value="F:DNA binding"/>
    <property type="evidence" value="ECO:0007669"/>
    <property type="project" value="UniProtKB-KW"/>
</dbReference>
<accession>A0A1X0YA63</accession>
<keyword evidence="3" id="KW-0731">Sigma factor</keyword>
<dbReference type="InterPro" id="IPR013249">
    <property type="entry name" value="RNA_pol_sigma70_r4_t2"/>
</dbReference>
<keyword evidence="4" id="KW-0238">DNA-binding</keyword>
<dbReference type="Gene3D" id="1.10.10.10">
    <property type="entry name" value="Winged helix-like DNA-binding domain superfamily/Winged helix DNA-binding domain"/>
    <property type="match status" value="1"/>
</dbReference>
<evidence type="ECO:0000256" key="1">
    <source>
        <dbReference type="ARBA" id="ARBA00010641"/>
    </source>
</evidence>
<dbReference type="Gene3D" id="1.10.1740.10">
    <property type="match status" value="1"/>
</dbReference>
<dbReference type="SMART" id="SM00421">
    <property type="entry name" value="HTH_LUXR"/>
    <property type="match status" value="1"/>
</dbReference>
<evidence type="ECO:0000256" key="5">
    <source>
        <dbReference type="ARBA" id="ARBA00023163"/>
    </source>
</evidence>
<dbReference type="Pfam" id="PF08281">
    <property type="entry name" value="Sigma70_r4_2"/>
    <property type="match status" value="1"/>
</dbReference>
<dbReference type="PANTHER" id="PTHR43133">
    <property type="entry name" value="RNA POLYMERASE ECF-TYPE SIGMA FACTO"/>
    <property type="match status" value="1"/>
</dbReference>
<comment type="similarity">
    <text evidence="1">Belongs to the sigma-70 factor family. ECF subfamily.</text>
</comment>
<dbReference type="InterPro" id="IPR014284">
    <property type="entry name" value="RNA_pol_sigma-70_dom"/>
</dbReference>
<dbReference type="SUPFAM" id="SSF88659">
    <property type="entry name" value="Sigma3 and sigma4 domains of RNA polymerase sigma factors"/>
    <property type="match status" value="1"/>
</dbReference>
<dbReference type="GO" id="GO:0006352">
    <property type="term" value="P:DNA-templated transcription initiation"/>
    <property type="evidence" value="ECO:0007669"/>
    <property type="project" value="InterPro"/>
</dbReference>
<dbReference type="PANTHER" id="PTHR43133:SF8">
    <property type="entry name" value="RNA POLYMERASE SIGMA FACTOR HI_1459-RELATED"/>
    <property type="match status" value="1"/>
</dbReference>
<feature type="domain" description="HTH luxR-type" evidence="6">
    <location>
        <begin position="136"/>
        <end position="190"/>
    </location>
</feature>
<proteinExistence type="inferred from homology"/>
<dbReference type="GO" id="GO:0016987">
    <property type="term" value="F:sigma factor activity"/>
    <property type="evidence" value="ECO:0007669"/>
    <property type="project" value="UniProtKB-KW"/>
</dbReference>
<dbReference type="InterPro" id="IPR036388">
    <property type="entry name" value="WH-like_DNA-bd_sf"/>
</dbReference>
<evidence type="ECO:0000256" key="3">
    <source>
        <dbReference type="ARBA" id="ARBA00023082"/>
    </source>
</evidence>